<comment type="caution">
    <text evidence="1">The sequence shown here is derived from an EMBL/GenBank/DDBJ whole genome shotgun (WGS) entry which is preliminary data.</text>
</comment>
<dbReference type="AlphaFoldDB" id="A0A8J4LVX8"/>
<feature type="non-terminal residue" evidence="1">
    <location>
        <position position="99"/>
    </location>
</feature>
<dbReference type="EMBL" id="BNCQ01000039">
    <property type="protein sequence ID" value="GIM11581.1"/>
    <property type="molecule type" value="Genomic_DNA"/>
</dbReference>
<evidence type="ECO:0000313" key="2">
    <source>
        <dbReference type="Proteomes" id="UP000722791"/>
    </source>
</evidence>
<sequence>LMSYKRVGRTFLLVPVVKTQSRDDSVQPPFMYTACCARTFARTYLPVVRTAGGQIPAKSVVQRFPYKIHDIFRIRLLHHLTQLCPGSCLREPDETFQLP</sequence>
<feature type="non-terminal residue" evidence="1">
    <location>
        <position position="1"/>
    </location>
</feature>
<reference evidence="1" key="1">
    <citation type="journal article" date="2021" name="Proc. Natl. Acad. Sci. U.S.A.">
        <title>Three genomes in the algal genus Volvox reveal the fate of a haploid sex-determining region after a transition to homothallism.</title>
        <authorList>
            <person name="Yamamoto K."/>
            <person name="Hamaji T."/>
            <person name="Kawai-Toyooka H."/>
            <person name="Matsuzaki R."/>
            <person name="Takahashi F."/>
            <person name="Nishimura Y."/>
            <person name="Kawachi M."/>
            <person name="Noguchi H."/>
            <person name="Minakuchi Y."/>
            <person name="Umen J.G."/>
            <person name="Toyoda A."/>
            <person name="Nozaki H."/>
        </authorList>
    </citation>
    <scope>NUCLEOTIDE SEQUENCE</scope>
    <source>
        <strain evidence="1">NIES-3785</strain>
    </source>
</reference>
<protein>
    <submittedName>
        <fullName evidence="1">Uncharacterized protein</fullName>
    </submittedName>
</protein>
<evidence type="ECO:0000313" key="1">
    <source>
        <dbReference type="EMBL" id="GIM11581.1"/>
    </source>
</evidence>
<gene>
    <name evidence="1" type="ORF">Vretimale_15067</name>
</gene>
<accession>A0A8J4LVX8</accession>
<name>A0A8J4LVX8_9CHLO</name>
<proteinExistence type="predicted"/>
<organism evidence="1 2">
    <name type="scientific">Volvox reticuliferus</name>
    <dbReference type="NCBI Taxonomy" id="1737510"/>
    <lineage>
        <taxon>Eukaryota</taxon>
        <taxon>Viridiplantae</taxon>
        <taxon>Chlorophyta</taxon>
        <taxon>core chlorophytes</taxon>
        <taxon>Chlorophyceae</taxon>
        <taxon>CS clade</taxon>
        <taxon>Chlamydomonadales</taxon>
        <taxon>Volvocaceae</taxon>
        <taxon>Volvox</taxon>
    </lineage>
</organism>
<dbReference type="Proteomes" id="UP000722791">
    <property type="component" value="Unassembled WGS sequence"/>
</dbReference>